<dbReference type="InterPro" id="IPR026444">
    <property type="entry name" value="Secre_tail"/>
</dbReference>
<evidence type="ECO:0000313" key="5">
    <source>
        <dbReference type="EMBL" id="MFD0964240.1"/>
    </source>
</evidence>
<feature type="region of interest" description="Disordered" evidence="2">
    <location>
        <begin position="500"/>
        <end position="524"/>
    </location>
</feature>
<dbReference type="RefSeq" id="WP_377715773.1">
    <property type="nucleotide sequence ID" value="NZ_JBHTJM010000009.1"/>
</dbReference>
<evidence type="ECO:0000256" key="3">
    <source>
        <dbReference type="SAM" id="SignalP"/>
    </source>
</evidence>
<evidence type="ECO:0000256" key="1">
    <source>
        <dbReference type="ARBA" id="ARBA00022729"/>
    </source>
</evidence>
<organism evidence="5 6">
    <name type="scientific">Pseudofulvibacter geojedonensis</name>
    <dbReference type="NCBI Taxonomy" id="1123758"/>
    <lineage>
        <taxon>Bacteria</taxon>
        <taxon>Pseudomonadati</taxon>
        <taxon>Bacteroidota</taxon>
        <taxon>Flavobacteriia</taxon>
        <taxon>Flavobacteriales</taxon>
        <taxon>Flavobacteriaceae</taxon>
        <taxon>Pseudofulvibacter</taxon>
    </lineage>
</organism>
<name>A0ABW3I2Z2_9FLAO</name>
<feature type="domain" description="LTD" evidence="4">
    <location>
        <begin position="358"/>
        <end position="480"/>
    </location>
</feature>
<dbReference type="Gene3D" id="2.60.40.1260">
    <property type="entry name" value="Lamin Tail domain"/>
    <property type="match status" value="1"/>
</dbReference>
<sequence length="614" mass="64370">MKKIYFLFLLLSSVLTFGQTEIFNLSGGGAFPAGWVDTNNVTTNQIDRTSYYLIDAGAPSDVIESATYDLSSYSSAQLRFNIRSFGSGTHNSAYTEISYDNGATYTETDTSPVTTTTYTTHTINLASVSNQVKIRFSTQATTGRGIRFQNIILEATGTDPDLTITAPTDGAVFTAGTTSVDVNINVVNFMVDALPGAGGTGDGHIHWTINTNGGGAVAQPMKYDTNTESIAVVDGSSYVVEMTLVDNTHTPIVPAVTKSVSFSVAYPCDLQLGAITTTCDTETAGVDTYTTTIAFTGGGTSTYTINTGGTGIIGGDNPSSVASGNITITNANEGTDFSVNITGDASNSSCNINRNITSPVCVAASCSPVGSVIITEIMKNPNAVTDANGEYFEVYNTTAAPIDMQGWIISDADTESHTISSSVVVPAMGYAVFGINSNFGTNGGVTVNYQYSGFNLANGSDEVQLECPATTIIDAVAYTDATFPDTTGVAMELDPNAFNSTDNDNGANWGNSATDIGAGPDKGTPGAANNPVLSIANNVIEGFKIYPNPSEFGFINIVTNSNDIKNVTVYDLLGKQVITQTTSQQLNISTLHSGVYVVKVEQNNKVATKRLIVK</sequence>
<feature type="signal peptide" evidence="3">
    <location>
        <begin position="1"/>
        <end position="18"/>
    </location>
</feature>
<dbReference type="SUPFAM" id="SSF74853">
    <property type="entry name" value="Lamin A/C globular tail domain"/>
    <property type="match status" value="1"/>
</dbReference>
<dbReference type="NCBIfam" id="TIGR04183">
    <property type="entry name" value="Por_Secre_tail"/>
    <property type="match status" value="1"/>
</dbReference>
<reference evidence="6" key="1">
    <citation type="journal article" date="2019" name="Int. J. Syst. Evol. Microbiol.">
        <title>The Global Catalogue of Microorganisms (GCM) 10K type strain sequencing project: providing services to taxonomists for standard genome sequencing and annotation.</title>
        <authorList>
            <consortium name="The Broad Institute Genomics Platform"/>
            <consortium name="The Broad Institute Genome Sequencing Center for Infectious Disease"/>
            <person name="Wu L."/>
            <person name="Ma J."/>
        </authorList>
    </citation>
    <scope>NUCLEOTIDE SEQUENCE [LARGE SCALE GENOMIC DNA]</scope>
    <source>
        <strain evidence="6">CCUG 62114</strain>
    </source>
</reference>
<comment type="caution">
    <text evidence="5">The sequence shown here is derived from an EMBL/GenBank/DDBJ whole genome shotgun (WGS) entry which is preliminary data.</text>
</comment>
<evidence type="ECO:0000259" key="4">
    <source>
        <dbReference type="PROSITE" id="PS51841"/>
    </source>
</evidence>
<protein>
    <submittedName>
        <fullName evidence="5">T9SS type A sorting domain-containing protein</fullName>
    </submittedName>
</protein>
<proteinExistence type="predicted"/>
<accession>A0ABW3I2Z2</accession>
<evidence type="ECO:0000313" key="6">
    <source>
        <dbReference type="Proteomes" id="UP001596997"/>
    </source>
</evidence>
<dbReference type="Pfam" id="PF18962">
    <property type="entry name" value="Por_Secre_tail"/>
    <property type="match status" value="1"/>
</dbReference>
<dbReference type="EMBL" id="JBHTJM010000009">
    <property type="protein sequence ID" value="MFD0964240.1"/>
    <property type="molecule type" value="Genomic_DNA"/>
</dbReference>
<gene>
    <name evidence="5" type="ORF">ACFQ1O_09505</name>
</gene>
<dbReference type="PROSITE" id="PS51841">
    <property type="entry name" value="LTD"/>
    <property type="match status" value="1"/>
</dbReference>
<dbReference type="Pfam" id="PF00932">
    <property type="entry name" value="LTD"/>
    <property type="match status" value="1"/>
</dbReference>
<dbReference type="Proteomes" id="UP001596997">
    <property type="component" value="Unassembled WGS sequence"/>
</dbReference>
<keyword evidence="6" id="KW-1185">Reference proteome</keyword>
<evidence type="ECO:0000256" key="2">
    <source>
        <dbReference type="SAM" id="MobiDB-lite"/>
    </source>
</evidence>
<keyword evidence="1 3" id="KW-0732">Signal</keyword>
<feature type="chain" id="PRO_5045497298" evidence="3">
    <location>
        <begin position="19"/>
        <end position="614"/>
    </location>
</feature>
<feature type="compositionally biased region" description="Polar residues" evidence="2">
    <location>
        <begin position="500"/>
        <end position="514"/>
    </location>
</feature>
<dbReference type="InterPro" id="IPR036415">
    <property type="entry name" value="Lamin_tail_dom_sf"/>
</dbReference>
<dbReference type="InterPro" id="IPR001322">
    <property type="entry name" value="Lamin_tail_dom"/>
</dbReference>